<keyword evidence="2" id="KW-1185">Reference proteome</keyword>
<reference evidence="1" key="1">
    <citation type="submission" date="2023-03" db="EMBL/GenBank/DDBJ databases">
        <title>Massive genome expansion in bonnet fungi (Mycena s.s.) driven by repeated elements and novel gene families across ecological guilds.</title>
        <authorList>
            <consortium name="Lawrence Berkeley National Laboratory"/>
            <person name="Harder C.B."/>
            <person name="Miyauchi S."/>
            <person name="Viragh M."/>
            <person name="Kuo A."/>
            <person name="Thoen E."/>
            <person name="Andreopoulos B."/>
            <person name="Lu D."/>
            <person name="Skrede I."/>
            <person name="Drula E."/>
            <person name="Henrissat B."/>
            <person name="Morin E."/>
            <person name="Kohler A."/>
            <person name="Barry K."/>
            <person name="LaButti K."/>
            <person name="Morin E."/>
            <person name="Salamov A."/>
            <person name="Lipzen A."/>
            <person name="Mereny Z."/>
            <person name="Hegedus B."/>
            <person name="Baldrian P."/>
            <person name="Stursova M."/>
            <person name="Weitz H."/>
            <person name="Taylor A."/>
            <person name="Grigoriev I.V."/>
            <person name="Nagy L.G."/>
            <person name="Martin F."/>
            <person name="Kauserud H."/>
        </authorList>
    </citation>
    <scope>NUCLEOTIDE SEQUENCE</scope>
    <source>
        <strain evidence="1">CBHHK173m</strain>
    </source>
</reference>
<dbReference type="EMBL" id="JARJCN010000044">
    <property type="protein sequence ID" value="KAJ7082681.1"/>
    <property type="molecule type" value="Genomic_DNA"/>
</dbReference>
<organism evidence="1 2">
    <name type="scientific">Mycena belliarum</name>
    <dbReference type="NCBI Taxonomy" id="1033014"/>
    <lineage>
        <taxon>Eukaryota</taxon>
        <taxon>Fungi</taxon>
        <taxon>Dikarya</taxon>
        <taxon>Basidiomycota</taxon>
        <taxon>Agaricomycotina</taxon>
        <taxon>Agaricomycetes</taxon>
        <taxon>Agaricomycetidae</taxon>
        <taxon>Agaricales</taxon>
        <taxon>Marasmiineae</taxon>
        <taxon>Mycenaceae</taxon>
        <taxon>Mycena</taxon>
    </lineage>
</organism>
<sequence length="106" mass="12058">MGLIVPDVPITLPDGSRSHRRDSWRIIVRHWTEGDPSHGLTTPLKDWPKMWLTGVNKLFALTRVYRYNSDEKAFLAAYPEAEEGSSKLLAAINDARRARGDLVTRK</sequence>
<name>A0AAD6U1F0_9AGAR</name>
<accession>A0AAD6U1F0</accession>
<comment type="caution">
    <text evidence="1">The sequence shown here is derived from an EMBL/GenBank/DDBJ whole genome shotgun (WGS) entry which is preliminary data.</text>
</comment>
<evidence type="ECO:0000313" key="1">
    <source>
        <dbReference type="EMBL" id="KAJ7082681.1"/>
    </source>
</evidence>
<evidence type="ECO:0000313" key="2">
    <source>
        <dbReference type="Proteomes" id="UP001222325"/>
    </source>
</evidence>
<gene>
    <name evidence="1" type="ORF">B0H15DRAFT_785504</name>
</gene>
<proteinExistence type="predicted"/>
<protein>
    <submittedName>
        <fullName evidence="1">Uncharacterized protein</fullName>
    </submittedName>
</protein>
<dbReference type="AlphaFoldDB" id="A0AAD6U1F0"/>
<dbReference type="Proteomes" id="UP001222325">
    <property type="component" value="Unassembled WGS sequence"/>
</dbReference>